<protein>
    <submittedName>
        <fullName evidence="1">Uncharacterized protein</fullName>
    </submittedName>
</protein>
<sequence length="39" mass="4206">MGDLLVRPEVLQSAGLLGGKPMMASLMSLIPLPKLRFQP</sequence>
<name>A0ABM9YAN1_YERMW</name>
<gene>
    <name evidence="1" type="ORF">ymoll0001_1820</name>
</gene>
<dbReference type="EMBL" id="AALD02000013">
    <property type="protein sequence ID" value="EEQ10876.1"/>
    <property type="molecule type" value="Genomic_DNA"/>
</dbReference>
<accession>A0ABM9YAN1</accession>
<reference evidence="1" key="1">
    <citation type="submission" date="2008-12" db="EMBL/GenBank/DDBJ databases">
        <title>Annotation of the Yersinia mollaretii ATCC 43969 genome.</title>
        <authorList>
            <person name="Read T.D."/>
            <person name="Akmal A."/>
            <person name="Bishop-Lilly K."/>
            <person name="Chen P.E."/>
            <person name="Cook C."/>
            <person name="Kiley M.P."/>
            <person name="Lentz S."/>
            <person name="Mateczun A."/>
            <person name="Nagarajan N."/>
            <person name="Nolan N."/>
            <person name="Osborne B.I."/>
            <person name="Pop M."/>
            <person name="Sozhamannan S."/>
            <person name="Stewart A.C."/>
            <person name="Sulakvelidze A."/>
            <person name="Thomason B."/>
            <person name="Willner K."/>
            <person name="Zwick M.E."/>
        </authorList>
    </citation>
    <scope>NUCLEOTIDE SEQUENCE [LARGE SCALE GENOMIC DNA]</scope>
    <source>
        <strain evidence="1">ATCC 43969</strain>
    </source>
</reference>
<dbReference type="Proteomes" id="UP000003027">
    <property type="component" value="Unassembled WGS sequence"/>
</dbReference>
<organism evidence="1 2">
    <name type="scientific">Yersinia mollaretii (strain ATCC 43969 / DSM 18520 / CIP 103324 / CNY 7263 / WAIP 204)</name>
    <dbReference type="NCBI Taxonomy" id="349967"/>
    <lineage>
        <taxon>Bacteria</taxon>
        <taxon>Pseudomonadati</taxon>
        <taxon>Pseudomonadota</taxon>
        <taxon>Gammaproteobacteria</taxon>
        <taxon>Enterobacterales</taxon>
        <taxon>Yersiniaceae</taxon>
        <taxon>Yersinia</taxon>
    </lineage>
</organism>
<evidence type="ECO:0000313" key="2">
    <source>
        <dbReference type="Proteomes" id="UP000003027"/>
    </source>
</evidence>
<evidence type="ECO:0000313" key="1">
    <source>
        <dbReference type="EMBL" id="EEQ10876.1"/>
    </source>
</evidence>
<comment type="caution">
    <text evidence="1">The sequence shown here is derived from an EMBL/GenBank/DDBJ whole genome shotgun (WGS) entry which is preliminary data.</text>
</comment>
<proteinExistence type="predicted"/>
<keyword evidence="2" id="KW-1185">Reference proteome</keyword>